<protein>
    <recommendedName>
        <fullName evidence="13">CG18418-PA</fullName>
    </recommendedName>
</protein>
<dbReference type="PANTHER" id="PTHR45618">
    <property type="entry name" value="MITOCHONDRIAL DICARBOXYLATE CARRIER-RELATED"/>
    <property type="match status" value="1"/>
</dbReference>
<dbReference type="KEGG" id="dan:6505850"/>
<dbReference type="SUPFAM" id="SSF103506">
    <property type="entry name" value="Mitochondrial carrier"/>
    <property type="match status" value="1"/>
</dbReference>
<keyword evidence="12" id="KW-1185">Reference proteome</keyword>
<organism evidence="11 12">
    <name type="scientific">Drosophila ananassae</name>
    <name type="common">Fruit fly</name>
    <dbReference type="NCBI Taxonomy" id="7217"/>
    <lineage>
        <taxon>Eukaryota</taxon>
        <taxon>Metazoa</taxon>
        <taxon>Ecdysozoa</taxon>
        <taxon>Arthropoda</taxon>
        <taxon>Hexapoda</taxon>
        <taxon>Insecta</taxon>
        <taxon>Pterygota</taxon>
        <taxon>Neoptera</taxon>
        <taxon>Endopterygota</taxon>
        <taxon>Diptera</taxon>
        <taxon>Brachycera</taxon>
        <taxon>Muscomorpha</taxon>
        <taxon>Ephydroidea</taxon>
        <taxon>Drosophilidae</taxon>
        <taxon>Drosophila</taxon>
        <taxon>Sophophora</taxon>
    </lineage>
</organism>
<feature type="repeat" description="Solcar" evidence="8">
    <location>
        <begin position="13"/>
        <end position="96"/>
    </location>
</feature>
<name>B3MSN9_DROAN</name>
<dbReference type="AlphaFoldDB" id="B3MSN9"/>
<keyword evidence="7 8" id="KW-0472">Membrane</keyword>
<feature type="transmembrane region" description="Helical" evidence="10">
    <location>
        <begin position="163"/>
        <end position="184"/>
    </location>
</feature>
<reference evidence="11 12" key="1">
    <citation type="journal article" date="2007" name="Nature">
        <title>Evolution of genes and genomes on the Drosophila phylogeny.</title>
        <authorList>
            <consortium name="Drosophila 12 Genomes Consortium"/>
            <person name="Clark A.G."/>
            <person name="Eisen M.B."/>
            <person name="Smith D.R."/>
            <person name="Bergman C.M."/>
            <person name="Oliver B."/>
            <person name="Markow T.A."/>
            <person name="Kaufman T.C."/>
            <person name="Kellis M."/>
            <person name="Gelbart W."/>
            <person name="Iyer V.N."/>
            <person name="Pollard D.A."/>
            <person name="Sackton T.B."/>
            <person name="Larracuente A.M."/>
            <person name="Singh N.D."/>
            <person name="Abad J.P."/>
            <person name="Abt D.N."/>
            <person name="Adryan B."/>
            <person name="Aguade M."/>
            <person name="Akashi H."/>
            <person name="Anderson W.W."/>
            <person name="Aquadro C.F."/>
            <person name="Ardell D.H."/>
            <person name="Arguello R."/>
            <person name="Artieri C.G."/>
            <person name="Barbash D.A."/>
            <person name="Barker D."/>
            <person name="Barsanti P."/>
            <person name="Batterham P."/>
            <person name="Batzoglou S."/>
            <person name="Begun D."/>
            <person name="Bhutkar A."/>
            <person name="Blanco E."/>
            <person name="Bosak S.A."/>
            <person name="Bradley R.K."/>
            <person name="Brand A.D."/>
            <person name="Brent M.R."/>
            <person name="Brooks A.N."/>
            <person name="Brown R.H."/>
            <person name="Butlin R.K."/>
            <person name="Caggese C."/>
            <person name="Calvi B.R."/>
            <person name="Bernardo de Carvalho A."/>
            <person name="Caspi A."/>
            <person name="Castrezana S."/>
            <person name="Celniker S.E."/>
            <person name="Chang J.L."/>
            <person name="Chapple C."/>
            <person name="Chatterji S."/>
            <person name="Chinwalla A."/>
            <person name="Civetta A."/>
            <person name="Clifton S.W."/>
            <person name="Comeron J.M."/>
            <person name="Costello J.C."/>
            <person name="Coyne J.A."/>
            <person name="Daub J."/>
            <person name="David R.G."/>
            <person name="Delcher A.L."/>
            <person name="Delehaunty K."/>
            <person name="Do C.B."/>
            <person name="Ebling H."/>
            <person name="Edwards K."/>
            <person name="Eickbush T."/>
            <person name="Evans J.D."/>
            <person name="Filipski A."/>
            <person name="Findeiss S."/>
            <person name="Freyhult E."/>
            <person name="Fulton L."/>
            <person name="Fulton R."/>
            <person name="Garcia A.C."/>
            <person name="Gardiner A."/>
            <person name="Garfield D.A."/>
            <person name="Garvin B.E."/>
            <person name="Gibson G."/>
            <person name="Gilbert D."/>
            <person name="Gnerre S."/>
            <person name="Godfrey J."/>
            <person name="Good R."/>
            <person name="Gotea V."/>
            <person name="Gravely B."/>
            <person name="Greenberg A.J."/>
            <person name="Griffiths-Jones S."/>
            <person name="Gross S."/>
            <person name="Guigo R."/>
            <person name="Gustafson E.A."/>
            <person name="Haerty W."/>
            <person name="Hahn M.W."/>
            <person name="Halligan D.L."/>
            <person name="Halpern A.L."/>
            <person name="Halter G.M."/>
            <person name="Han M.V."/>
            <person name="Heger A."/>
            <person name="Hillier L."/>
            <person name="Hinrichs A.S."/>
            <person name="Holmes I."/>
            <person name="Hoskins R.A."/>
            <person name="Hubisz M.J."/>
            <person name="Hultmark D."/>
            <person name="Huntley M.A."/>
            <person name="Jaffe D.B."/>
            <person name="Jagadeeshan S."/>
            <person name="Jeck W.R."/>
            <person name="Johnson J."/>
            <person name="Jones C.D."/>
            <person name="Jordan W.C."/>
            <person name="Karpen G.H."/>
            <person name="Kataoka E."/>
            <person name="Keightley P.D."/>
            <person name="Kheradpour P."/>
            <person name="Kirkness E.F."/>
            <person name="Koerich L.B."/>
            <person name="Kristiansen K."/>
            <person name="Kudrna D."/>
            <person name="Kulathinal R.J."/>
            <person name="Kumar S."/>
            <person name="Kwok R."/>
            <person name="Lander E."/>
            <person name="Langley C.H."/>
            <person name="Lapoint R."/>
            <person name="Lazzaro B.P."/>
            <person name="Lee S.J."/>
            <person name="Levesque L."/>
            <person name="Li R."/>
            <person name="Lin C.F."/>
            <person name="Lin M.F."/>
            <person name="Lindblad-Toh K."/>
            <person name="Llopart A."/>
            <person name="Long M."/>
            <person name="Low L."/>
            <person name="Lozovsky E."/>
            <person name="Lu J."/>
            <person name="Luo M."/>
            <person name="Machado C.A."/>
            <person name="Makalowski W."/>
            <person name="Marzo M."/>
            <person name="Matsuda M."/>
            <person name="Matzkin L."/>
            <person name="McAllister B."/>
            <person name="McBride C.S."/>
            <person name="McKernan B."/>
            <person name="McKernan K."/>
            <person name="Mendez-Lago M."/>
            <person name="Minx P."/>
            <person name="Mollenhauer M.U."/>
            <person name="Montooth K."/>
            <person name="Mount S.M."/>
            <person name="Mu X."/>
            <person name="Myers E."/>
            <person name="Negre B."/>
            <person name="Newfeld S."/>
            <person name="Nielsen R."/>
            <person name="Noor M.A."/>
            <person name="O'Grady P."/>
            <person name="Pachter L."/>
            <person name="Papaceit M."/>
            <person name="Parisi M.J."/>
            <person name="Parisi M."/>
            <person name="Parts L."/>
            <person name="Pedersen J.S."/>
            <person name="Pesole G."/>
            <person name="Phillippy A.M."/>
            <person name="Ponting C.P."/>
            <person name="Pop M."/>
            <person name="Porcelli D."/>
            <person name="Powell J.R."/>
            <person name="Prohaska S."/>
            <person name="Pruitt K."/>
            <person name="Puig M."/>
            <person name="Quesneville H."/>
            <person name="Ram K.R."/>
            <person name="Rand D."/>
            <person name="Rasmussen M.D."/>
            <person name="Reed L.K."/>
            <person name="Reenan R."/>
            <person name="Reily A."/>
            <person name="Remington K.A."/>
            <person name="Rieger T.T."/>
            <person name="Ritchie M.G."/>
            <person name="Robin C."/>
            <person name="Rogers Y.H."/>
            <person name="Rohde C."/>
            <person name="Rozas J."/>
            <person name="Rubenfield M.J."/>
            <person name="Ruiz A."/>
            <person name="Russo S."/>
            <person name="Salzberg S.L."/>
            <person name="Sanchez-Gracia A."/>
            <person name="Saranga D.J."/>
            <person name="Sato H."/>
            <person name="Schaeffer S.W."/>
            <person name="Schatz M.C."/>
            <person name="Schlenke T."/>
            <person name="Schwartz R."/>
            <person name="Segarra C."/>
            <person name="Singh R.S."/>
            <person name="Sirot L."/>
            <person name="Sirota M."/>
            <person name="Sisneros N.B."/>
            <person name="Smith C.D."/>
            <person name="Smith T.F."/>
            <person name="Spieth J."/>
            <person name="Stage D.E."/>
            <person name="Stark A."/>
            <person name="Stephan W."/>
            <person name="Strausberg R.L."/>
            <person name="Strempel S."/>
            <person name="Sturgill D."/>
            <person name="Sutton G."/>
            <person name="Sutton G.G."/>
            <person name="Tao W."/>
            <person name="Teichmann S."/>
            <person name="Tobari Y.N."/>
            <person name="Tomimura Y."/>
            <person name="Tsolas J.M."/>
            <person name="Valente V.L."/>
            <person name="Venter E."/>
            <person name="Venter J.C."/>
            <person name="Vicario S."/>
            <person name="Vieira F.G."/>
            <person name="Vilella A.J."/>
            <person name="Villasante A."/>
            <person name="Walenz B."/>
            <person name="Wang J."/>
            <person name="Wasserman M."/>
            <person name="Watts T."/>
            <person name="Wilson D."/>
            <person name="Wilson R.K."/>
            <person name="Wing R.A."/>
            <person name="Wolfner M.F."/>
            <person name="Wong A."/>
            <person name="Wong G.K."/>
            <person name="Wu C.I."/>
            <person name="Wu G."/>
            <person name="Yamamoto D."/>
            <person name="Yang H.P."/>
            <person name="Yang S.P."/>
            <person name="Yorke J.A."/>
            <person name="Yoshida K."/>
            <person name="Zdobnov E."/>
            <person name="Zhang P."/>
            <person name="Zhang Y."/>
            <person name="Zimin A.V."/>
            <person name="Baldwin J."/>
            <person name="Abdouelleil A."/>
            <person name="Abdulkadir J."/>
            <person name="Abebe A."/>
            <person name="Abera B."/>
            <person name="Abreu J."/>
            <person name="Acer S.C."/>
            <person name="Aftuck L."/>
            <person name="Alexander A."/>
            <person name="An P."/>
            <person name="Anderson E."/>
            <person name="Anderson S."/>
            <person name="Arachi H."/>
            <person name="Azer M."/>
            <person name="Bachantsang P."/>
            <person name="Barry A."/>
            <person name="Bayul T."/>
            <person name="Berlin A."/>
            <person name="Bessette D."/>
            <person name="Bloom T."/>
            <person name="Blye J."/>
            <person name="Boguslavskiy L."/>
            <person name="Bonnet C."/>
            <person name="Boukhgalter B."/>
            <person name="Bourzgui I."/>
            <person name="Brown A."/>
            <person name="Cahill P."/>
            <person name="Channer S."/>
            <person name="Cheshatsang Y."/>
            <person name="Chuda L."/>
            <person name="Citroen M."/>
            <person name="Collymore A."/>
            <person name="Cooke P."/>
            <person name="Costello M."/>
            <person name="D'Aco K."/>
            <person name="Daza R."/>
            <person name="De Haan G."/>
            <person name="DeGray S."/>
            <person name="DeMaso C."/>
            <person name="Dhargay N."/>
            <person name="Dooley K."/>
            <person name="Dooley E."/>
            <person name="Doricent M."/>
            <person name="Dorje P."/>
            <person name="Dorjee K."/>
            <person name="Dupes A."/>
            <person name="Elong R."/>
            <person name="Falk J."/>
            <person name="Farina A."/>
            <person name="Faro S."/>
            <person name="Ferguson D."/>
            <person name="Fisher S."/>
            <person name="Foley C.D."/>
            <person name="Franke A."/>
            <person name="Friedrich D."/>
            <person name="Gadbois L."/>
            <person name="Gearin G."/>
            <person name="Gearin C.R."/>
            <person name="Giannoukos G."/>
            <person name="Goode T."/>
            <person name="Graham J."/>
            <person name="Grandbois E."/>
            <person name="Grewal S."/>
            <person name="Gyaltsen K."/>
            <person name="Hafez N."/>
            <person name="Hagos B."/>
            <person name="Hall J."/>
            <person name="Henson C."/>
            <person name="Hollinger A."/>
            <person name="Honan T."/>
            <person name="Huard M.D."/>
            <person name="Hughes L."/>
            <person name="Hurhula B."/>
            <person name="Husby M.E."/>
            <person name="Kamat A."/>
            <person name="Kanga B."/>
            <person name="Kashin S."/>
            <person name="Khazanovich D."/>
            <person name="Kisner P."/>
            <person name="Lance K."/>
            <person name="Lara M."/>
            <person name="Lee W."/>
            <person name="Lennon N."/>
            <person name="Letendre F."/>
            <person name="LeVine R."/>
            <person name="Lipovsky A."/>
            <person name="Liu X."/>
            <person name="Liu J."/>
            <person name="Liu S."/>
            <person name="Lokyitsang T."/>
            <person name="Lokyitsang Y."/>
            <person name="Lubonja R."/>
            <person name="Lui A."/>
            <person name="MacDonald P."/>
            <person name="Magnisalis V."/>
            <person name="Maru K."/>
            <person name="Matthews C."/>
            <person name="McCusker W."/>
            <person name="McDonough S."/>
            <person name="Mehta T."/>
            <person name="Meldrim J."/>
            <person name="Meneus L."/>
            <person name="Mihai O."/>
            <person name="Mihalev A."/>
            <person name="Mihova T."/>
            <person name="Mittelman R."/>
            <person name="Mlenga V."/>
            <person name="Montmayeur A."/>
            <person name="Mulrain L."/>
            <person name="Navidi A."/>
            <person name="Naylor J."/>
            <person name="Negash T."/>
            <person name="Nguyen T."/>
            <person name="Nguyen N."/>
            <person name="Nicol R."/>
            <person name="Norbu C."/>
            <person name="Norbu N."/>
            <person name="Novod N."/>
            <person name="O'Neill B."/>
            <person name="Osman S."/>
            <person name="Markiewicz E."/>
            <person name="Oyono O.L."/>
            <person name="Patti C."/>
            <person name="Phunkhang P."/>
            <person name="Pierre F."/>
            <person name="Priest M."/>
            <person name="Raghuraman S."/>
            <person name="Rege F."/>
            <person name="Reyes R."/>
            <person name="Rise C."/>
            <person name="Rogov P."/>
            <person name="Ross K."/>
            <person name="Ryan E."/>
            <person name="Settipalli S."/>
            <person name="Shea T."/>
            <person name="Sherpa N."/>
            <person name="Shi L."/>
            <person name="Shih D."/>
            <person name="Sparrow T."/>
            <person name="Spaulding J."/>
            <person name="Stalker J."/>
            <person name="Stange-Thomann N."/>
            <person name="Stavropoulos S."/>
            <person name="Stone C."/>
            <person name="Strader C."/>
            <person name="Tesfaye S."/>
            <person name="Thomson T."/>
            <person name="Thoulutsang Y."/>
            <person name="Thoulutsang D."/>
            <person name="Topham K."/>
            <person name="Topping I."/>
            <person name="Tsamla T."/>
            <person name="Vassiliev H."/>
            <person name="Vo A."/>
            <person name="Wangchuk T."/>
            <person name="Wangdi T."/>
            <person name="Weiand M."/>
            <person name="Wilkinson J."/>
            <person name="Wilson A."/>
            <person name="Yadav S."/>
            <person name="Young G."/>
            <person name="Yu Q."/>
            <person name="Zembek L."/>
            <person name="Zhong D."/>
            <person name="Zimmer A."/>
            <person name="Zwirko Z."/>
            <person name="Jaffe D.B."/>
            <person name="Alvarez P."/>
            <person name="Brockman W."/>
            <person name="Butler J."/>
            <person name="Chin C."/>
            <person name="Gnerre S."/>
            <person name="Grabherr M."/>
            <person name="Kleber M."/>
            <person name="Mauceli E."/>
            <person name="MacCallum I."/>
        </authorList>
    </citation>
    <scope>NUCLEOTIDE SEQUENCE [LARGE SCALE GENOMIC DNA]</scope>
    <source>
        <strain evidence="12">Tucson 14024-0371.13</strain>
    </source>
</reference>
<evidence type="ECO:0000256" key="8">
    <source>
        <dbReference type="PROSITE-ProRule" id="PRU00282"/>
    </source>
</evidence>
<evidence type="ECO:0000256" key="1">
    <source>
        <dbReference type="ARBA" id="ARBA00004141"/>
    </source>
</evidence>
<accession>B3MSN9</accession>
<dbReference type="GO" id="GO:0016020">
    <property type="term" value="C:membrane"/>
    <property type="evidence" value="ECO:0007669"/>
    <property type="project" value="UniProtKB-SubCell"/>
</dbReference>
<dbReference type="InterPro" id="IPR018108">
    <property type="entry name" value="MCP_transmembrane"/>
</dbReference>
<feature type="repeat" description="Solcar" evidence="8">
    <location>
        <begin position="199"/>
        <end position="283"/>
    </location>
</feature>
<evidence type="ECO:0000256" key="4">
    <source>
        <dbReference type="ARBA" id="ARBA00022692"/>
    </source>
</evidence>
<dbReference type="OrthoDB" id="448427at2759"/>
<gene>
    <name evidence="11" type="primary">Dana\GF23207</name>
    <name evidence="11" type="synonym">dana_GLEANR_7869</name>
    <name evidence="11" type="ORF">GF23207</name>
</gene>
<comment type="subcellular location">
    <subcellularLocation>
        <location evidence="1">Membrane</location>
        <topology evidence="1">Multi-pass membrane protein</topology>
    </subcellularLocation>
</comment>
<keyword evidence="6 10" id="KW-1133">Transmembrane helix</keyword>
<evidence type="ECO:0000256" key="10">
    <source>
        <dbReference type="SAM" id="Phobius"/>
    </source>
</evidence>
<evidence type="ECO:0008006" key="13">
    <source>
        <dbReference type="Google" id="ProtNLM"/>
    </source>
</evidence>
<comment type="similarity">
    <text evidence="2 9">Belongs to the mitochondrial carrier (TC 2.A.29) family.</text>
</comment>
<dbReference type="InterPro" id="IPR050391">
    <property type="entry name" value="Mito_Metabolite_Transporter"/>
</dbReference>
<dbReference type="PROSITE" id="PS50920">
    <property type="entry name" value="SOLCAR"/>
    <property type="match status" value="3"/>
</dbReference>
<evidence type="ECO:0000256" key="2">
    <source>
        <dbReference type="ARBA" id="ARBA00006375"/>
    </source>
</evidence>
<dbReference type="GO" id="GO:0005739">
    <property type="term" value="C:mitochondrion"/>
    <property type="evidence" value="ECO:0007669"/>
    <property type="project" value="EnsemblMetazoa"/>
</dbReference>
<feature type="transmembrane region" description="Helical" evidence="10">
    <location>
        <begin position="204"/>
        <end position="225"/>
    </location>
</feature>
<dbReference type="Pfam" id="PF00153">
    <property type="entry name" value="Mito_carr"/>
    <property type="match status" value="3"/>
</dbReference>
<dbReference type="GeneID" id="6505850"/>
<sequence>MSIRRTSLISYNQRRVARWYFGGVASSIATLITHPLDLMKVLVQTQVNKLSLMATTRKIVKEQGALALYNGISASLLRQYTYTLSRFGIYTFGAGVIDTSTMTRKTMLAAAAGGIGGYVGAPADLINVRLQNDVKLPKEQRRNYKHAIDGLVRITREEGWRSLFNGSSMTALRGMFMTVGQIAFYEQSKGMLIDMGMPQNMGTYIMASIISAGTATTLTQPIDVVKTRRMNARPGEYANLADVFIKTSKEGPLAFFKGFTPSLTRLMPHTVMLFVFLEYLRTHFGYLPEPKNTGPYRKHVDRYDDDESND</sequence>
<dbReference type="EMBL" id="CH902623">
    <property type="protein sequence ID" value="EDV30279.1"/>
    <property type="molecule type" value="Genomic_DNA"/>
</dbReference>
<evidence type="ECO:0000256" key="6">
    <source>
        <dbReference type="ARBA" id="ARBA00022989"/>
    </source>
</evidence>
<dbReference type="Gene3D" id="1.50.40.10">
    <property type="entry name" value="Mitochondrial carrier domain"/>
    <property type="match status" value="1"/>
</dbReference>
<evidence type="ECO:0000256" key="7">
    <source>
        <dbReference type="ARBA" id="ARBA00023136"/>
    </source>
</evidence>
<dbReference type="PhylomeDB" id="B3MSN9"/>
<dbReference type="OMA" id="MMDTSTM"/>
<dbReference type="eggNOG" id="KOG0759">
    <property type="taxonomic scope" value="Eukaryota"/>
</dbReference>
<dbReference type="FunCoup" id="B3MSN9">
    <property type="interactions" value="109"/>
</dbReference>
<evidence type="ECO:0000256" key="9">
    <source>
        <dbReference type="RuleBase" id="RU000488"/>
    </source>
</evidence>
<dbReference type="InterPro" id="IPR023395">
    <property type="entry name" value="MCP_dom_sf"/>
</dbReference>
<evidence type="ECO:0000313" key="12">
    <source>
        <dbReference type="Proteomes" id="UP000007801"/>
    </source>
</evidence>
<evidence type="ECO:0000313" key="11">
    <source>
        <dbReference type="EMBL" id="EDV30279.1"/>
    </source>
</evidence>
<keyword evidence="5" id="KW-0677">Repeat</keyword>
<feature type="repeat" description="Solcar" evidence="8">
    <location>
        <begin position="104"/>
        <end position="191"/>
    </location>
</feature>
<dbReference type="STRING" id="7217.B3MSN9"/>
<keyword evidence="4 8" id="KW-0812">Transmembrane</keyword>
<dbReference type="InParanoid" id="B3MSN9"/>
<dbReference type="HOGENOM" id="CLU_015166_14_1_1"/>
<keyword evidence="3 9" id="KW-0813">Transport</keyword>
<evidence type="ECO:0000256" key="5">
    <source>
        <dbReference type="ARBA" id="ARBA00022737"/>
    </source>
</evidence>
<dbReference type="Proteomes" id="UP000007801">
    <property type="component" value="Unassembled WGS sequence"/>
</dbReference>
<proteinExistence type="inferred from homology"/>
<evidence type="ECO:0000256" key="3">
    <source>
        <dbReference type="ARBA" id="ARBA00022448"/>
    </source>
</evidence>